<dbReference type="PROSITE" id="PS51257">
    <property type="entry name" value="PROKAR_LIPOPROTEIN"/>
    <property type="match status" value="1"/>
</dbReference>
<accession>A0A9D5R7S0</accession>
<protein>
    <submittedName>
        <fullName evidence="1">DUF4358 domain-containing protein</fullName>
    </submittedName>
</protein>
<keyword evidence="2" id="KW-1185">Reference proteome</keyword>
<dbReference type="EMBL" id="JADCKB010000005">
    <property type="protein sequence ID" value="MBE5039536.1"/>
    <property type="molecule type" value="Genomic_DNA"/>
</dbReference>
<sequence>MKKRSIIVLISVLVCLLVMGGCGGQNVTLDTEAAAETLTALDIFDEPLEKMDNDVARKLYQVEEDTVKNMAVYTGTAAVVDEVSVWEAKDAAAATKIEEAIKSRIESQKTSYASYRPEEVPKLENAVTVRRGNYVVFCVSKDSGQASAAIEALWQSNNSK</sequence>
<name>A0A9D5R7S0_9FIRM</name>
<dbReference type="InterPro" id="IPR025648">
    <property type="entry name" value="DUF4358"/>
</dbReference>
<dbReference type="Pfam" id="PF14270">
    <property type="entry name" value="DUF4358"/>
    <property type="match status" value="1"/>
</dbReference>
<evidence type="ECO:0000313" key="2">
    <source>
        <dbReference type="Proteomes" id="UP000806542"/>
    </source>
</evidence>
<reference evidence="1" key="1">
    <citation type="submission" date="2020-10" db="EMBL/GenBank/DDBJ databases">
        <title>ChiBAC.</title>
        <authorList>
            <person name="Zenner C."/>
            <person name="Hitch T.C.A."/>
            <person name="Clavel T."/>
        </authorList>
    </citation>
    <scope>NUCLEOTIDE SEQUENCE</scope>
    <source>
        <strain evidence="1">DSM 107454</strain>
    </source>
</reference>
<dbReference type="AlphaFoldDB" id="A0A9D5R7S0"/>
<evidence type="ECO:0000313" key="1">
    <source>
        <dbReference type="EMBL" id="MBE5039536.1"/>
    </source>
</evidence>
<proteinExistence type="predicted"/>
<comment type="caution">
    <text evidence="1">The sequence shown here is derived from an EMBL/GenBank/DDBJ whole genome shotgun (WGS) entry which is preliminary data.</text>
</comment>
<organism evidence="1 2">
    <name type="scientific">Ructibacterium gallinarum</name>
    <dbReference type="NCBI Taxonomy" id="2779355"/>
    <lineage>
        <taxon>Bacteria</taxon>
        <taxon>Bacillati</taxon>
        <taxon>Bacillota</taxon>
        <taxon>Clostridia</taxon>
        <taxon>Eubacteriales</taxon>
        <taxon>Oscillospiraceae</taxon>
        <taxon>Ructibacterium</taxon>
    </lineage>
</organism>
<dbReference type="RefSeq" id="WP_226392098.1">
    <property type="nucleotide sequence ID" value="NZ_JADCKB010000005.1"/>
</dbReference>
<dbReference type="Proteomes" id="UP000806542">
    <property type="component" value="Unassembled WGS sequence"/>
</dbReference>
<gene>
    <name evidence="1" type="ORF">INF28_03540</name>
</gene>